<feature type="domain" description="Peptidase M16 C-terminal" evidence="9">
    <location>
        <begin position="1157"/>
        <end position="1204"/>
    </location>
</feature>
<dbReference type="InterPro" id="IPR007863">
    <property type="entry name" value="Peptidase_M16_C"/>
</dbReference>
<dbReference type="Pfam" id="PF00675">
    <property type="entry name" value="Peptidase_M16"/>
    <property type="match status" value="1"/>
</dbReference>
<evidence type="ECO:0000256" key="6">
    <source>
        <dbReference type="SAM" id="Coils"/>
    </source>
</evidence>
<keyword evidence="2" id="KW-0645">Protease</keyword>
<feature type="domain" description="Peptidase M16 N-terminal" evidence="8">
    <location>
        <begin position="1027"/>
        <end position="1118"/>
    </location>
</feature>
<dbReference type="Pfam" id="PF05892">
    <property type="entry name" value="Tricho_coat"/>
    <property type="match status" value="1"/>
</dbReference>
<dbReference type="GO" id="GO:0046872">
    <property type="term" value="F:metal ion binding"/>
    <property type="evidence" value="ECO:0007669"/>
    <property type="project" value="InterPro"/>
</dbReference>
<keyword evidence="5" id="KW-0482">Metalloprotease</keyword>
<dbReference type="InterPro" id="IPR050626">
    <property type="entry name" value="Peptidase_M16"/>
</dbReference>
<feature type="compositionally biased region" description="Polar residues" evidence="7">
    <location>
        <begin position="1233"/>
        <end position="1243"/>
    </location>
</feature>
<sequence>MTKLDINIETGKREDTPPNPIGSDGERFRKKRKQAVNWKFEGANDIQFTQIEGANDIQFTHRVGEDNGNHKKIGSCSTKKTKDVVKPRPEHVMNVVDDMTIRSSRITLAEIDGPKKLAMVFAELSMTEFLQKYGTVEGYYASFNSAFIKEGLKERFLDYFWRGLPSEITYDHRFLPPKTISDAYRLAKLKEKTYRIIHGKTTPPVLSSHPEDISGIKNNRRDSFVLGYGISEKEELVANGGNKQESRLTRSTNFESQLDSMQSSLEALKEELDKLARDLNRLNGNGKESEYARLTSLDECCEEQVESGEKDDGIEILVGANGFAVNKNSERSLMDEHETRVVEVAKESGNEKDNDKESGGVFNNNCGLKVFSEMCKEDVEVTGNTPKNLKEDEGNHIEGDEVMKSSNAKVNDVKQDFSVVDLGKGSGSSGVGKENDFGGASLVATTMIFEKYKACVEVKTVTPLKFDKMFVGSDVKRDEMFVEDCDIELSYLCGGMTHNICGNNQRTPHGDMERFERKNVKKNGTEVVAMKFIVEEIIKERFEDGRSSNWAKRRVGYMTRNNSFSIQRVGGIGAVQLDTCKWPKRKKKCVTFDSWKWPTRKKMSDIQCNVKFRKREFDMWTWPRRKKEVMGCLGKNEFLGEHEFLRGVGFDKGCDGKAKSISYIGCYVWEVWRVAQRIEFRDVYQLVMFKGGNSFIRGLEVRSVLNFVQPEIERGVDLDVNQRTIKRSILNYYMNHLVRNVATFELPIPVPKFHGTELKHHINLGKFVKKIESWVSVGNNDGVKSSTRRQLFEPFAIHDRHFLQMDHVNHVTNIARKRAYQCKRVREVAFDFCDGLAQNGIIDATKYVLLQWHNGGADKDTCGTMTFRVFGFDFDTLEDATWEWMAGLKKIAGDRCASLLDKPLLQRPLLDQCTRFSCFHHGRRKRFPICKSTPGAFSDKSVFHLSKHGVDVEKRVRVACAAVGPDEPHAASTAWPEGVLEQQSSDYLISPDSNEWRELQGFLGSELPSHPKLYRGQLENGLRYLILPNKVPQNRFEAHMEVHAGSIDEEDDEQGIAHMIEHVAFLGSKKREKLLRTGARSNAYTDFHHTVFHIHSPTSMQDSDEDLLPSVLDALNELQMMNTIEYRVDCQLLQHLHSENKLSRRFPIGLEDQIKKWDAEKIRKFHERWYFPANATLYIVGDIDNIAKTVQHIEGVFGQKHVVNETPVPPKTSAFGAMANFLVPKFTGGISADSSNDRSSLAVDQSKLPKRERHAVRPPVEHNWSLPGRQENLKSPQIFQHELLQNFSINMFCKIPVNKVKTYGDLRNVLMKRIFLSALHFRINSRYKSSSPPFTSIELDHSDSGREGCTVTTLTVTAEPKSWQGAIKVATQEVRRLKEFGVTKGELARYLDALLKDSEQLAAMCENISSVDNLDFVMESDALGHMVMDHKQSHESLLGVAGTITLEEVNYIGAQVLEYISDFGKASAPVPAAIVACVPKKVHVDGVGEVDFKISPEEITAAIEEGLKEPIEPEAEFEVPKDLITSAELDDLKLQLKPSFVSTGLDSSATKVHDKETGITQCRLSNGITINYKISKTETCGGVMRLIVGGGRAAETPETKGAVVLGVRTLSEGGRVGNFTREQVELFCVNHLINCSLESTEEFLCMEFRFTTRDNGMRAAFQLLHMVLEHSVWLEDAFDRARQLYLSYYRSIPKSLERSTAHKLMTAMLDEDERFVEPTPYSLQNLTLQTVKDAVMNQFVSDNMEVSIVGDFSEEDIESCVMDYLGTVKPTSGAERALSYTPILFRPSPNDLTFQQVFLKDTDERACAYIAGPAPNRWGYTVDGTDLLESVSNESANNGAQPETTGQLVKAENNNIDLQRRSRNHPLYFAIAVGLLAEIINSRLFTEVRDSQGLTYDVSFELNLFDRLNLGWYVISVTSTPGKVHRAVDACKCVLRGLHSKRIADHELDRAKRTLLMKHEAETKSNAYWLGLIAHLQAASVHRKDISCIKDLTMLYEAATIEDVYLAYEQLKIDEQYLYCCIGVAGAQAGDDASDSLQEEEYVGGLHGVLPVGRGSHTMTMPTT</sequence>
<protein>
    <submittedName>
        <fullName evidence="10">Metalloenzyme, LuxS/M16 peptidase-like protein</fullName>
    </submittedName>
</protein>
<dbReference type="Gene3D" id="3.30.830.10">
    <property type="entry name" value="Metalloenzyme, LuxS/M16 peptidase-like"/>
    <property type="match status" value="5"/>
</dbReference>
<dbReference type="OrthoDB" id="952271at2759"/>
<comment type="caution">
    <text evidence="10">The sequence shown here is derived from an EMBL/GenBank/DDBJ whole genome shotgun (WGS) entry which is preliminary data.</text>
</comment>
<evidence type="ECO:0000313" key="11">
    <source>
        <dbReference type="Proteomes" id="UP000245207"/>
    </source>
</evidence>
<name>A0A2U1PLM9_ARTAN</name>
<dbReference type="EMBL" id="PKPP01000995">
    <property type="protein sequence ID" value="PWA86660.1"/>
    <property type="molecule type" value="Genomic_DNA"/>
</dbReference>
<evidence type="ECO:0000256" key="4">
    <source>
        <dbReference type="ARBA" id="ARBA00022833"/>
    </source>
</evidence>
<feature type="region of interest" description="Disordered" evidence="7">
    <location>
        <begin position="1233"/>
        <end position="1267"/>
    </location>
</feature>
<keyword evidence="3" id="KW-0378">Hydrolase</keyword>
<evidence type="ECO:0000256" key="7">
    <source>
        <dbReference type="SAM" id="MobiDB-lite"/>
    </source>
</evidence>
<feature type="region of interest" description="Disordered" evidence="7">
    <location>
        <begin position="1"/>
        <end position="29"/>
    </location>
</feature>
<evidence type="ECO:0000256" key="5">
    <source>
        <dbReference type="ARBA" id="ARBA00023049"/>
    </source>
</evidence>
<dbReference type="InterPro" id="IPR011249">
    <property type="entry name" value="Metalloenz_LuxS/M16"/>
</dbReference>
<dbReference type="PANTHER" id="PTHR43690:SF33">
    <property type="entry name" value="STROMAL PROCESSING PEPTIDASE, CHLOROPLASTIC"/>
    <property type="match status" value="1"/>
</dbReference>
<dbReference type="PANTHER" id="PTHR43690">
    <property type="entry name" value="NARDILYSIN"/>
    <property type="match status" value="1"/>
</dbReference>
<proteinExistence type="inferred from homology"/>
<evidence type="ECO:0000256" key="1">
    <source>
        <dbReference type="ARBA" id="ARBA00007261"/>
    </source>
</evidence>
<dbReference type="Proteomes" id="UP000245207">
    <property type="component" value="Unassembled WGS sequence"/>
</dbReference>
<evidence type="ECO:0000256" key="3">
    <source>
        <dbReference type="ARBA" id="ARBA00022801"/>
    </source>
</evidence>
<keyword evidence="11" id="KW-1185">Reference proteome</keyword>
<organism evidence="10 11">
    <name type="scientific">Artemisia annua</name>
    <name type="common">Sweet wormwood</name>
    <dbReference type="NCBI Taxonomy" id="35608"/>
    <lineage>
        <taxon>Eukaryota</taxon>
        <taxon>Viridiplantae</taxon>
        <taxon>Streptophyta</taxon>
        <taxon>Embryophyta</taxon>
        <taxon>Tracheophyta</taxon>
        <taxon>Spermatophyta</taxon>
        <taxon>Magnoliopsida</taxon>
        <taxon>eudicotyledons</taxon>
        <taxon>Gunneridae</taxon>
        <taxon>Pentapetalae</taxon>
        <taxon>asterids</taxon>
        <taxon>campanulids</taxon>
        <taxon>Asterales</taxon>
        <taxon>Asteraceae</taxon>
        <taxon>Asteroideae</taxon>
        <taxon>Anthemideae</taxon>
        <taxon>Artemisiinae</taxon>
        <taxon>Artemisia</taxon>
    </lineage>
</organism>
<dbReference type="GO" id="GO:0008237">
    <property type="term" value="F:metallopeptidase activity"/>
    <property type="evidence" value="ECO:0007669"/>
    <property type="project" value="UniProtKB-KW"/>
</dbReference>
<gene>
    <name evidence="10" type="ORF">CTI12_AA138640</name>
</gene>
<feature type="coiled-coil region" evidence="6">
    <location>
        <begin position="251"/>
        <end position="285"/>
    </location>
</feature>
<dbReference type="InterPro" id="IPR011765">
    <property type="entry name" value="Pept_M16_N"/>
</dbReference>
<dbReference type="InterPro" id="IPR008879">
    <property type="entry name" value="Coat_protein_tricho/vitivirus"/>
</dbReference>
<evidence type="ECO:0000256" key="2">
    <source>
        <dbReference type="ARBA" id="ARBA00022670"/>
    </source>
</evidence>
<comment type="similarity">
    <text evidence="1">Belongs to the peptidase M16 family.</text>
</comment>
<dbReference type="Pfam" id="PF05193">
    <property type="entry name" value="Peptidase_M16_C"/>
    <property type="match status" value="2"/>
</dbReference>
<dbReference type="SUPFAM" id="SSF63411">
    <property type="entry name" value="LuxS/MPP-like metallohydrolase"/>
    <property type="match status" value="3"/>
</dbReference>
<evidence type="ECO:0000313" key="10">
    <source>
        <dbReference type="EMBL" id="PWA86660.1"/>
    </source>
</evidence>
<reference evidence="10 11" key="1">
    <citation type="journal article" date="2018" name="Mol. Plant">
        <title>The genome of Artemisia annua provides insight into the evolution of Asteraceae family and artemisinin biosynthesis.</title>
        <authorList>
            <person name="Shen Q."/>
            <person name="Zhang L."/>
            <person name="Liao Z."/>
            <person name="Wang S."/>
            <person name="Yan T."/>
            <person name="Shi P."/>
            <person name="Liu M."/>
            <person name="Fu X."/>
            <person name="Pan Q."/>
            <person name="Wang Y."/>
            <person name="Lv Z."/>
            <person name="Lu X."/>
            <person name="Zhang F."/>
            <person name="Jiang W."/>
            <person name="Ma Y."/>
            <person name="Chen M."/>
            <person name="Hao X."/>
            <person name="Li L."/>
            <person name="Tang Y."/>
            <person name="Lv G."/>
            <person name="Zhou Y."/>
            <person name="Sun X."/>
            <person name="Brodelius P.E."/>
            <person name="Rose J.K.C."/>
            <person name="Tang K."/>
        </authorList>
    </citation>
    <scope>NUCLEOTIDE SEQUENCE [LARGE SCALE GENOMIC DNA]</scope>
    <source>
        <strain evidence="11">cv. Huhao1</strain>
        <tissue evidence="10">Leaf</tissue>
    </source>
</reference>
<dbReference type="STRING" id="35608.A0A2U1PLM9"/>
<accession>A0A2U1PLM9</accession>
<evidence type="ECO:0000259" key="8">
    <source>
        <dbReference type="Pfam" id="PF00675"/>
    </source>
</evidence>
<evidence type="ECO:0000259" key="9">
    <source>
        <dbReference type="Pfam" id="PF05193"/>
    </source>
</evidence>
<keyword evidence="6" id="KW-0175">Coiled coil</keyword>
<keyword evidence="4" id="KW-0862">Zinc</keyword>
<feature type="domain" description="Peptidase M16 C-terminal" evidence="9">
    <location>
        <begin position="1725"/>
        <end position="1955"/>
    </location>
</feature>
<dbReference type="GO" id="GO:0006508">
    <property type="term" value="P:proteolysis"/>
    <property type="evidence" value="ECO:0007669"/>
    <property type="project" value="UniProtKB-KW"/>
</dbReference>